<dbReference type="Pfam" id="PF13490">
    <property type="entry name" value="zf-HC2"/>
    <property type="match status" value="1"/>
</dbReference>
<proteinExistence type="predicted"/>
<dbReference type="InterPro" id="IPR027383">
    <property type="entry name" value="Znf_put"/>
</dbReference>
<evidence type="ECO:0000313" key="3">
    <source>
        <dbReference type="Proteomes" id="UP000321769"/>
    </source>
</evidence>
<dbReference type="RefSeq" id="WP_146827936.1">
    <property type="nucleotide sequence ID" value="NZ_BAAAYQ010000005.1"/>
</dbReference>
<dbReference type="InterPro" id="IPR024020">
    <property type="entry name" value="Anit_sigma_mycothiol_RsrA"/>
</dbReference>
<accession>A0A512HX89</accession>
<evidence type="ECO:0000259" key="1">
    <source>
        <dbReference type="Pfam" id="PF13490"/>
    </source>
</evidence>
<dbReference type="AlphaFoldDB" id="A0A512HX89"/>
<sequence length="88" mass="9926">MSCDGPDCEKALENLYVFLDQEIDGASCDEIQAHLDDCSECLNEYHLEQVVKALVGRSCTEIAPPPLRDKVLYRIRSVHVEIRTETST</sequence>
<dbReference type="Proteomes" id="UP000321769">
    <property type="component" value="Unassembled WGS sequence"/>
</dbReference>
<reference evidence="2 3" key="1">
    <citation type="submission" date="2019-07" db="EMBL/GenBank/DDBJ databases">
        <title>Whole genome shotgun sequence of Aeromicrobium flavum NBRC 107625.</title>
        <authorList>
            <person name="Hosoyama A."/>
            <person name="Uohara A."/>
            <person name="Ohji S."/>
            <person name="Ichikawa N."/>
        </authorList>
    </citation>
    <scope>NUCLEOTIDE SEQUENCE [LARGE SCALE GENOMIC DNA]</scope>
    <source>
        <strain evidence="2 3">NBRC 107625</strain>
    </source>
</reference>
<feature type="domain" description="Putative zinc-finger" evidence="1">
    <location>
        <begin position="8"/>
        <end position="41"/>
    </location>
</feature>
<dbReference type="EMBL" id="BJZQ01000014">
    <property type="protein sequence ID" value="GEO90063.1"/>
    <property type="molecule type" value="Genomic_DNA"/>
</dbReference>
<evidence type="ECO:0000313" key="2">
    <source>
        <dbReference type="EMBL" id="GEO90063.1"/>
    </source>
</evidence>
<name>A0A512HX89_9ACTN</name>
<keyword evidence="3" id="KW-1185">Reference proteome</keyword>
<protein>
    <recommendedName>
        <fullName evidence="1">Putative zinc-finger domain-containing protein</fullName>
    </recommendedName>
</protein>
<comment type="caution">
    <text evidence="2">The sequence shown here is derived from an EMBL/GenBank/DDBJ whole genome shotgun (WGS) entry which is preliminary data.</text>
</comment>
<dbReference type="NCBIfam" id="TIGR03988">
    <property type="entry name" value="antisig_RsrA"/>
    <property type="match status" value="1"/>
</dbReference>
<organism evidence="2 3">
    <name type="scientific">Aeromicrobium flavum</name>
    <dbReference type="NCBI Taxonomy" id="416568"/>
    <lineage>
        <taxon>Bacteria</taxon>
        <taxon>Bacillati</taxon>
        <taxon>Actinomycetota</taxon>
        <taxon>Actinomycetes</taxon>
        <taxon>Propionibacteriales</taxon>
        <taxon>Nocardioidaceae</taxon>
        <taxon>Aeromicrobium</taxon>
    </lineage>
</organism>
<gene>
    <name evidence="2" type="ORF">AFL01nite_23900</name>
</gene>
<dbReference type="OrthoDB" id="3267840at2"/>